<dbReference type="GO" id="GO:0009100">
    <property type="term" value="P:glycoprotein metabolic process"/>
    <property type="evidence" value="ECO:0007669"/>
    <property type="project" value="UniProtKB-ARBA"/>
</dbReference>
<feature type="transmembrane region" description="Helical" evidence="5">
    <location>
        <begin position="12"/>
        <end position="31"/>
    </location>
</feature>
<dbReference type="GO" id="GO:0016020">
    <property type="term" value="C:membrane"/>
    <property type="evidence" value="ECO:0007669"/>
    <property type="project" value="UniProtKB-SubCell"/>
</dbReference>
<keyword evidence="4 5" id="KW-0472">Membrane</keyword>
<gene>
    <name evidence="7" type="ORF">EDS130_LOCUS12114</name>
</gene>
<dbReference type="Pfam" id="PF04991">
    <property type="entry name" value="LicD"/>
    <property type="match status" value="1"/>
</dbReference>
<evidence type="ECO:0000256" key="2">
    <source>
        <dbReference type="ARBA" id="ARBA00022692"/>
    </source>
</evidence>
<feature type="domain" description="LicD/FKTN/FKRP nucleotidyltransferase" evidence="6">
    <location>
        <begin position="242"/>
        <end position="276"/>
    </location>
</feature>
<name>A0A814CYA4_ADIRI</name>
<comment type="caution">
    <text evidence="7">The sequence shown here is derived from an EMBL/GenBank/DDBJ whole genome shotgun (WGS) entry which is preliminary data.</text>
</comment>
<evidence type="ECO:0000256" key="3">
    <source>
        <dbReference type="ARBA" id="ARBA00022989"/>
    </source>
</evidence>
<evidence type="ECO:0000313" key="8">
    <source>
        <dbReference type="Proteomes" id="UP000663852"/>
    </source>
</evidence>
<evidence type="ECO:0000256" key="4">
    <source>
        <dbReference type="ARBA" id="ARBA00023136"/>
    </source>
</evidence>
<keyword evidence="2 5" id="KW-0812">Transmembrane</keyword>
<dbReference type="OrthoDB" id="444255at2759"/>
<keyword evidence="3 5" id="KW-1133">Transmembrane helix</keyword>
<dbReference type="InterPro" id="IPR007074">
    <property type="entry name" value="LicD/FKTN/FKRP_NTP_transf"/>
</dbReference>
<comment type="subcellular location">
    <subcellularLocation>
        <location evidence="1">Membrane</location>
        <topology evidence="1">Single-pass membrane protein</topology>
    </subcellularLocation>
</comment>
<evidence type="ECO:0000259" key="6">
    <source>
        <dbReference type="Pfam" id="PF04991"/>
    </source>
</evidence>
<evidence type="ECO:0000256" key="5">
    <source>
        <dbReference type="SAM" id="Phobius"/>
    </source>
</evidence>
<dbReference type="AlphaFoldDB" id="A0A814CYA4"/>
<protein>
    <recommendedName>
        <fullName evidence="6">LicD/FKTN/FKRP nucleotidyltransferase domain-containing protein</fullName>
    </recommendedName>
</protein>
<dbReference type="InterPro" id="IPR009644">
    <property type="entry name" value="FKTN/MNN4/W02B3.4-1"/>
</dbReference>
<dbReference type="PANTHER" id="PTHR15407:SF28">
    <property type="entry name" value="RIBITOL-5-PHOSPHATE TRANSFERASE FKTN"/>
    <property type="match status" value="1"/>
</dbReference>
<dbReference type="PANTHER" id="PTHR15407">
    <property type="entry name" value="FUKUTIN-RELATED"/>
    <property type="match status" value="1"/>
</dbReference>
<evidence type="ECO:0000256" key="1">
    <source>
        <dbReference type="ARBA" id="ARBA00004167"/>
    </source>
</evidence>
<organism evidence="7 8">
    <name type="scientific">Adineta ricciae</name>
    <name type="common">Rotifer</name>
    <dbReference type="NCBI Taxonomy" id="249248"/>
    <lineage>
        <taxon>Eukaryota</taxon>
        <taxon>Metazoa</taxon>
        <taxon>Spiralia</taxon>
        <taxon>Gnathifera</taxon>
        <taxon>Rotifera</taxon>
        <taxon>Eurotatoria</taxon>
        <taxon>Bdelloidea</taxon>
        <taxon>Adinetida</taxon>
        <taxon>Adinetidae</taxon>
        <taxon>Adineta</taxon>
    </lineage>
</organism>
<proteinExistence type="predicted"/>
<sequence>MNISYIFVQYKAVIFLSLFIYVLFWLIITILKEAPIEIVHEYDTFTSNLDFILIYLSKCHINLLLIDPLVLDYLFVQQLSYKQLRKRLITFGIFNDSLRLLEPIFSVNNFSVKLSNSDHVFIEYDQQIVHLAVLHLQNSYFLIRKNLLPLPSDVLLSYGDTLRVIEPQEAKFRRRKYRFSSPQNASHFLWLYNISEFIECDHALTKEMETNYHLYQNTSQLDLTIRPMRMISNALNQLEKHHWLAGGTLLGWYRHCGLIPYTQDVDFGLFAEEYDESIRQYFLGNSHVYLWGTLGLVNDSLEFRLHTGQFTFDLFWAYREDDHRWCGYQVKRVKYRRIIPLLAKLCSGDLFGYRFTVPCSPIDYLNNEYGYNLWRKPLEKNYTWINVKYHSIWDDTLWMYAIRLYTRDGKPRTDKYAINWIANQLNSSPQMLSTIRNILLRNSLNN</sequence>
<evidence type="ECO:0000313" key="7">
    <source>
        <dbReference type="EMBL" id="CAF0946693.1"/>
    </source>
</evidence>
<dbReference type="Proteomes" id="UP000663852">
    <property type="component" value="Unassembled WGS sequence"/>
</dbReference>
<accession>A0A814CYA4</accession>
<reference evidence="7" key="1">
    <citation type="submission" date="2021-02" db="EMBL/GenBank/DDBJ databases">
        <authorList>
            <person name="Nowell W R."/>
        </authorList>
    </citation>
    <scope>NUCLEOTIDE SEQUENCE</scope>
</reference>
<dbReference type="EMBL" id="CAJNOJ010000045">
    <property type="protein sequence ID" value="CAF0946693.1"/>
    <property type="molecule type" value="Genomic_DNA"/>
</dbReference>